<evidence type="ECO:0000256" key="5">
    <source>
        <dbReference type="ARBA" id="ARBA00022692"/>
    </source>
</evidence>
<dbReference type="PANTHER" id="PTHR33908:SF3">
    <property type="entry name" value="UNDECAPRENYL PHOSPHATE-ALPHA-4-AMINO-4-DEOXY-L-ARABINOSE ARABINOSYL TRANSFERASE"/>
    <property type="match status" value="1"/>
</dbReference>
<dbReference type="GO" id="GO:0016763">
    <property type="term" value="F:pentosyltransferase activity"/>
    <property type="evidence" value="ECO:0007669"/>
    <property type="project" value="TreeGrafter"/>
</dbReference>
<proteinExistence type="predicted"/>
<evidence type="ECO:0000313" key="11">
    <source>
        <dbReference type="Proteomes" id="UP000293535"/>
    </source>
</evidence>
<evidence type="ECO:0000256" key="2">
    <source>
        <dbReference type="ARBA" id="ARBA00022475"/>
    </source>
</evidence>
<evidence type="ECO:0000256" key="8">
    <source>
        <dbReference type="SAM" id="Phobius"/>
    </source>
</evidence>
<dbReference type="PANTHER" id="PTHR33908">
    <property type="entry name" value="MANNOSYLTRANSFERASE YKCB-RELATED"/>
    <property type="match status" value="1"/>
</dbReference>
<comment type="caution">
    <text evidence="10">The sequence shown here is derived from an EMBL/GenBank/DDBJ whole genome shotgun (WGS) entry which is preliminary data.</text>
</comment>
<dbReference type="AlphaFoldDB" id="A0A482TD31"/>
<evidence type="ECO:0000313" key="10">
    <source>
        <dbReference type="EMBL" id="RYJ09949.1"/>
    </source>
</evidence>
<dbReference type="InterPro" id="IPR038731">
    <property type="entry name" value="RgtA/B/C-like"/>
</dbReference>
<accession>A0A482TD31</accession>
<feature type="transmembrane region" description="Helical" evidence="8">
    <location>
        <begin position="203"/>
        <end position="223"/>
    </location>
</feature>
<name>A0A482TD31_HALHI</name>
<organism evidence="10 11">
    <name type="scientific">Haloarcula hispanica</name>
    <dbReference type="NCBI Taxonomy" id="51589"/>
    <lineage>
        <taxon>Archaea</taxon>
        <taxon>Methanobacteriati</taxon>
        <taxon>Methanobacteriota</taxon>
        <taxon>Stenosarchaea group</taxon>
        <taxon>Halobacteria</taxon>
        <taxon>Halobacteriales</taxon>
        <taxon>Haloarculaceae</taxon>
        <taxon>Haloarcula</taxon>
    </lineage>
</organism>
<evidence type="ECO:0000256" key="4">
    <source>
        <dbReference type="ARBA" id="ARBA00022679"/>
    </source>
</evidence>
<comment type="subcellular location">
    <subcellularLocation>
        <location evidence="1">Cell membrane</location>
        <topology evidence="1">Multi-pass membrane protein</topology>
    </subcellularLocation>
</comment>
<keyword evidence="7 8" id="KW-0472">Membrane</keyword>
<dbReference type="EMBL" id="RZIG01000002">
    <property type="protein sequence ID" value="RYJ09949.1"/>
    <property type="molecule type" value="Genomic_DNA"/>
</dbReference>
<feature type="transmembrane region" description="Helical" evidence="8">
    <location>
        <begin position="9"/>
        <end position="27"/>
    </location>
</feature>
<feature type="transmembrane region" description="Helical" evidence="8">
    <location>
        <begin position="92"/>
        <end position="111"/>
    </location>
</feature>
<evidence type="ECO:0000256" key="3">
    <source>
        <dbReference type="ARBA" id="ARBA00022676"/>
    </source>
</evidence>
<sequence>MKLNTRDSVLVFVASILPAVVLLPVILSPVPVYLTNPAVEVAGYFQSLAILREPFASYTYLTIQESYAALHLHSVVSAPLLALGIQQAGRVVSVLSTIFAALLLSSIAFRLEGRRAALLAPVLLWIHPITVRISDRWFPETLGIVLTTAAVYLLIRYLDEGRERWYYLSLAVVAIAVSNHMWEASILLPMVTLLVYHEKYRKAAGAVAVTGAAIASVWALTLLQPSGASTYTFFGVHNDPLIFLDLSWWNYITKFPTHPLQIARTFTMPLAIAGIGWAGWRAYTTNERKYFLLSSWLASGLSIPVLLPLGMSHIYYLWALLAPLALLGATVIGGNLPKTLPAVRSTDMGRIVAIVLLLFAVQYGLFFETAVFAGTAVPVLSDIDSSATTSPNQVAEGEAVEAGQQLQSFDIQQADSVTFVGPWVQENATRWQGATPATRVLIYGKVHGKEARNLYSKGSSSFVENKSQIEDCKAYVEKDGKEVHVGSCEDVGE</sequence>
<feature type="transmembrane region" description="Helical" evidence="8">
    <location>
        <begin position="141"/>
        <end position="158"/>
    </location>
</feature>
<dbReference type="RefSeq" id="WP_080510045.1">
    <property type="nucleotide sequence ID" value="NZ_JAFKAA010000002.1"/>
</dbReference>
<dbReference type="GO" id="GO:0010041">
    <property type="term" value="P:response to iron(III) ion"/>
    <property type="evidence" value="ECO:0007669"/>
    <property type="project" value="TreeGrafter"/>
</dbReference>
<evidence type="ECO:0000256" key="7">
    <source>
        <dbReference type="ARBA" id="ARBA00023136"/>
    </source>
</evidence>
<dbReference type="GO" id="GO:0008610">
    <property type="term" value="P:lipid biosynthetic process"/>
    <property type="evidence" value="ECO:0007669"/>
    <property type="project" value="UniProtKB-ARBA"/>
</dbReference>
<feature type="transmembrane region" description="Helical" evidence="8">
    <location>
        <begin position="315"/>
        <end position="336"/>
    </location>
</feature>
<dbReference type="InterPro" id="IPR050297">
    <property type="entry name" value="LipidA_mod_glycosyltrf_83"/>
</dbReference>
<protein>
    <recommendedName>
        <fullName evidence="9">Glycosyltransferase RgtA/B/C/D-like domain-containing protein</fullName>
    </recommendedName>
</protein>
<gene>
    <name evidence="10" type="ORF">ELS20_07985</name>
</gene>
<dbReference type="GO" id="GO:0005886">
    <property type="term" value="C:plasma membrane"/>
    <property type="evidence" value="ECO:0007669"/>
    <property type="project" value="UniProtKB-SubCell"/>
</dbReference>
<dbReference type="Pfam" id="PF13231">
    <property type="entry name" value="PMT_2"/>
    <property type="match status" value="1"/>
</dbReference>
<feature type="domain" description="Glycosyltransferase RgtA/B/C/D-like" evidence="9">
    <location>
        <begin position="86"/>
        <end position="215"/>
    </location>
</feature>
<feature type="transmembrane region" description="Helical" evidence="8">
    <location>
        <begin position="348"/>
        <end position="367"/>
    </location>
</feature>
<keyword evidence="6 8" id="KW-1133">Transmembrane helix</keyword>
<keyword evidence="4" id="KW-0808">Transferase</keyword>
<feature type="transmembrane region" description="Helical" evidence="8">
    <location>
        <begin position="262"/>
        <end position="283"/>
    </location>
</feature>
<keyword evidence="2" id="KW-1003">Cell membrane</keyword>
<reference evidence="10 11" key="1">
    <citation type="submission" date="2018-12" db="EMBL/GenBank/DDBJ databases">
        <title>Draft genome sequence of Haloarcula hispinica strain 18.1, an halophilic archaeon isolated from Chott El Jerid of Southern Tunisia.</title>
        <authorList>
            <person name="Najjari A."/>
            <person name="Ben Dhia O."/>
            <person name="Ferjani R."/>
            <person name="Mahjoubi M."/>
            <person name="Sghaier H."/>
            <person name="Elshahed M."/>
            <person name="Ouzari H.I."/>
            <person name="Cherid A."/>
            <person name="Youssef N."/>
        </authorList>
    </citation>
    <scope>NUCLEOTIDE SEQUENCE [LARGE SCALE GENOMIC DNA]</scope>
    <source>
        <strain evidence="10 11">18.1</strain>
    </source>
</reference>
<evidence type="ECO:0000259" key="9">
    <source>
        <dbReference type="Pfam" id="PF13231"/>
    </source>
</evidence>
<keyword evidence="5 8" id="KW-0812">Transmembrane</keyword>
<dbReference type="Proteomes" id="UP000293535">
    <property type="component" value="Unassembled WGS sequence"/>
</dbReference>
<feature type="transmembrane region" description="Helical" evidence="8">
    <location>
        <begin position="290"/>
        <end position="309"/>
    </location>
</feature>
<keyword evidence="3" id="KW-0328">Glycosyltransferase</keyword>
<evidence type="ECO:0000256" key="1">
    <source>
        <dbReference type="ARBA" id="ARBA00004651"/>
    </source>
</evidence>
<evidence type="ECO:0000256" key="6">
    <source>
        <dbReference type="ARBA" id="ARBA00022989"/>
    </source>
</evidence>